<dbReference type="HOGENOM" id="CLU_062495_1_0_1"/>
<keyword evidence="9" id="KW-1185">Reference proteome</keyword>
<dbReference type="AlphaFoldDB" id="M2MBM1"/>
<dbReference type="GO" id="GO:0005762">
    <property type="term" value="C:mitochondrial large ribosomal subunit"/>
    <property type="evidence" value="ECO:0007669"/>
    <property type="project" value="TreeGrafter"/>
</dbReference>
<accession>M2MBM1</accession>
<dbReference type="OMA" id="DNWRIGR"/>
<evidence type="ECO:0000256" key="4">
    <source>
        <dbReference type="ARBA" id="ARBA00023128"/>
    </source>
</evidence>
<dbReference type="GeneID" id="19107899"/>
<feature type="region of interest" description="Disordered" evidence="7">
    <location>
        <begin position="213"/>
        <end position="237"/>
    </location>
</feature>
<dbReference type="SUPFAM" id="SSF110324">
    <property type="entry name" value="Ribosomal L27 protein-like"/>
    <property type="match status" value="1"/>
</dbReference>
<protein>
    <recommendedName>
        <fullName evidence="6">Large ribosomal subunit protein bL27m</fullName>
    </recommendedName>
</protein>
<dbReference type="PANTHER" id="PTHR15893:SF0">
    <property type="entry name" value="LARGE RIBOSOMAL SUBUNIT PROTEIN BL27M"/>
    <property type="match status" value="1"/>
</dbReference>
<comment type="subcellular location">
    <subcellularLocation>
        <location evidence="1">Mitochondrion</location>
    </subcellularLocation>
</comment>
<proteinExistence type="inferred from homology"/>
<dbReference type="GO" id="GO:0006412">
    <property type="term" value="P:translation"/>
    <property type="evidence" value="ECO:0007669"/>
    <property type="project" value="InterPro"/>
</dbReference>
<dbReference type="eggNOG" id="KOG4600">
    <property type="taxonomic scope" value="Eukaryota"/>
</dbReference>
<comment type="similarity">
    <text evidence="2">Belongs to the bacterial ribosomal protein bL27 family.</text>
</comment>
<evidence type="ECO:0000256" key="1">
    <source>
        <dbReference type="ARBA" id="ARBA00004173"/>
    </source>
</evidence>
<dbReference type="EMBL" id="KB445559">
    <property type="protein sequence ID" value="EMC93906.1"/>
    <property type="molecule type" value="Genomic_DNA"/>
</dbReference>
<evidence type="ECO:0000256" key="7">
    <source>
        <dbReference type="SAM" id="MobiDB-lite"/>
    </source>
</evidence>
<evidence type="ECO:0000256" key="2">
    <source>
        <dbReference type="ARBA" id="ARBA00010797"/>
    </source>
</evidence>
<dbReference type="Proteomes" id="UP000011761">
    <property type="component" value="Unassembled WGS sequence"/>
</dbReference>
<organism evidence="8 9">
    <name type="scientific">Baudoinia panamericana (strain UAMH 10762)</name>
    <name type="common">Angels' share fungus</name>
    <name type="synonym">Baudoinia compniacensis (strain UAMH 10762)</name>
    <dbReference type="NCBI Taxonomy" id="717646"/>
    <lineage>
        <taxon>Eukaryota</taxon>
        <taxon>Fungi</taxon>
        <taxon>Dikarya</taxon>
        <taxon>Ascomycota</taxon>
        <taxon>Pezizomycotina</taxon>
        <taxon>Dothideomycetes</taxon>
        <taxon>Dothideomycetidae</taxon>
        <taxon>Mycosphaerellales</taxon>
        <taxon>Teratosphaeriaceae</taxon>
        <taxon>Baudoinia</taxon>
    </lineage>
</organism>
<keyword evidence="5" id="KW-0687">Ribonucleoprotein</keyword>
<evidence type="ECO:0000256" key="5">
    <source>
        <dbReference type="ARBA" id="ARBA00023274"/>
    </source>
</evidence>
<reference evidence="8 9" key="1">
    <citation type="journal article" date="2012" name="PLoS Pathog.">
        <title>Diverse lifestyles and strategies of plant pathogenesis encoded in the genomes of eighteen Dothideomycetes fungi.</title>
        <authorList>
            <person name="Ohm R.A."/>
            <person name="Feau N."/>
            <person name="Henrissat B."/>
            <person name="Schoch C.L."/>
            <person name="Horwitz B.A."/>
            <person name="Barry K.W."/>
            <person name="Condon B.J."/>
            <person name="Copeland A.C."/>
            <person name="Dhillon B."/>
            <person name="Glaser F."/>
            <person name="Hesse C.N."/>
            <person name="Kosti I."/>
            <person name="LaButti K."/>
            <person name="Lindquist E.A."/>
            <person name="Lucas S."/>
            <person name="Salamov A.A."/>
            <person name="Bradshaw R.E."/>
            <person name="Ciuffetti L."/>
            <person name="Hamelin R.C."/>
            <person name="Kema G.H.J."/>
            <person name="Lawrence C."/>
            <person name="Scott J.A."/>
            <person name="Spatafora J.W."/>
            <person name="Turgeon B.G."/>
            <person name="de Wit P.J.G.M."/>
            <person name="Zhong S."/>
            <person name="Goodwin S.B."/>
            <person name="Grigoriev I.V."/>
        </authorList>
    </citation>
    <scope>NUCLEOTIDE SEQUENCE [LARGE SCALE GENOMIC DNA]</scope>
    <source>
        <strain evidence="8 9">UAMH 10762</strain>
    </source>
</reference>
<gene>
    <name evidence="8" type="ORF">BAUCODRAFT_124655</name>
</gene>
<dbReference type="InterPro" id="IPR018261">
    <property type="entry name" value="Ribosomal_bL27_CS"/>
</dbReference>
<dbReference type="FunFam" id="2.40.50.100:FF:000042">
    <property type="entry name" value="50S ribosomal protein L27"/>
    <property type="match status" value="1"/>
</dbReference>
<evidence type="ECO:0000256" key="6">
    <source>
        <dbReference type="ARBA" id="ARBA00035267"/>
    </source>
</evidence>
<dbReference type="RefSeq" id="XP_007678926.1">
    <property type="nucleotide sequence ID" value="XM_007680736.1"/>
</dbReference>
<evidence type="ECO:0000313" key="9">
    <source>
        <dbReference type="Proteomes" id="UP000011761"/>
    </source>
</evidence>
<dbReference type="Gene3D" id="2.40.50.100">
    <property type="match status" value="1"/>
</dbReference>
<dbReference type="GO" id="GO:0003735">
    <property type="term" value="F:structural constituent of ribosome"/>
    <property type="evidence" value="ECO:0007669"/>
    <property type="project" value="InterPro"/>
</dbReference>
<dbReference type="InterPro" id="IPR001684">
    <property type="entry name" value="Ribosomal_bL27"/>
</dbReference>
<evidence type="ECO:0000256" key="3">
    <source>
        <dbReference type="ARBA" id="ARBA00022980"/>
    </source>
</evidence>
<dbReference type="STRING" id="717646.M2MBM1"/>
<name>M2MBM1_BAUPA</name>
<dbReference type="Pfam" id="PF01016">
    <property type="entry name" value="Ribosomal_L27"/>
    <property type="match status" value="1"/>
</dbReference>
<sequence>MAALACLESALAGLRLSRQHLALLPLTSRRNASHQAQGRANGAKDGAGKRLGAKKTGGEYVVPGNILFRQRGTHWFPGENCFMGRDHTIHAGAPGYVRYYRDPTRHPKRKYIGIALEKHYDLPTPYNAARRRLLGMLAYQSPQTAPEQITNISDLTSTEDPTTIRQQPNSAREAITLKPTKSNPLGQKLSLKPGYQYRLSNWEIGRLPERQEAAARAKGMTTQERLPSGRSAKRPRY</sequence>
<dbReference type="PROSITE" id="PS00831">
    <property type="entry name" value="RIBOSOMAL_L27"/>
    <property type="match status" value="1"/>
</dbReference>
<keyword evidence="4" id="KW-0496">Mitochondrion</keyword>
<evidence type="ECO:0000313" key="8">
    <source>
        <dbReference type="EMBL" id="EMC93906.1"/>
    </source>
</evidence>
<dbReference type="OrthoDB" id="1867012at2759"/>
<keyword evidence="3" id="KW-0689">Ribosomal protein</keyword>
<dbReference type="PRINTS" id="PR00063">
    <property type="entry name" value="RIBOSOMALL27"/>
</dbReference>
<feature type="region of interest" description="Disordered" evidence="7">
    <location>
        <begin position="30"/>
        <end position="54"/>
    </location>
</feature>
<dbReference type="KEGG" id="bcom:BAUCODRAFT_124655"/>
<dbReference type="PANTHER" id="PTHR15893">
    <property type="entry name" value="RIBOSOMAL PROTEIN L27"/>
    <property type="match status" value="1"/>
</dbReference>